<dbReference type="PANTHER" id="PTHR43692:SF1">
    <property type="entry name" value="UDP-N-ACETYLMURAMOYLALANINE--D-GLUTAMATE LIGASE"/>
    <property type="match status" value="1"/>
</dbReference>
<dbReference type="RefSeq" id="WP_066785202.1">
    <property type="nucleotide sequence ID" value="NZ_CP014806.1"/>
</dbReference>
<dbReference type="Gene3D" id="3.40.1190.10">
    <property type="entry name" value="Mur-like, catalytic domain"/>
    <property type="match status" value="1"/>
</dbReference>
<keyword evidence="11 17" id="KW-0133">Cell shape</keyword>
<comment type="pathway">
    <text evidence="3 17 18">Cell wall biogenesis; peptidoglycan biosynthesis.</text>
</comment>
<evidence type="ECO:0000256" key="3">
    <source>
        <dbReference type="ARBA" id="ARBA00004752"/>
    </source>
</evidence>
<dbReference type="Gene3D" id="3.40.50.720">
    <property type="entry name" value="NAD(P)-binding Rossmann-like Domain"/>
    <property type="match status" value="1"/>
</dbReference>
<comment type="similarity">
    <text evidence="4 17">Belongs to the MurCDEF family.</text>
</comment>
<dbReference type="GO" id="GO:0051301">
    <property type="term" value="P:cell division"/>
    <property type="evidence" value="ECO:0007669"/>
    <property type="project" value="UniProtKB-KW"/>
</dbReference>
<keyword evidence="8 17" id="KW-0436">Ligase</keyword>
<dbReference type="Pfam" id="PF21799">
    <property type="entry name" value="MurD-like_N"/>
    <property type="match status" value="1"/>
</dbReference>
<dbReference type="NCBIfam" id="TIGR01087">
    <property type="entry name" value="murD"/>
    <property type="match status" value="1"/>
</dbReference>
<evidence type="ECO:0000256" key="17">
    <source>
        <dbReference type="HAMAP-Rule" id="MF_00639"/>
    </source>
</evidence>
<dbReference type="KEGG" id="rst:ATY39_02200"/>
<dbReference type="GO" id="GO:0005737">
    <property type="term" value="C:cytoplasm"/>
    <property type="evidence" value="ECO:0007669"/>
    <property type="project" value="UniProtKB-SubCell"/>
</dbReference>
<dbReference type="InterPro" id="IPR004101">
    <property type="entry name" value="Mur_ligase_C"/>
</dbReference>
<dbReference type="STRING" id="241244.ATY39_02200"/>
<keyword evidence="9 17" id="KW-0547">Nucleotide-binding</keyword>
<feature type="binding site" evidence="17">
    <location>
        <begin position="119"/>
        <end position="125"/>
    </location>
    <ligand>
        <name>ATP</name>
        <dbReference type="ChEBI" id="CHEBI:30616"/>
    </ligand>
</feature>
<comment type="catalytic activity">
    <reaction evidence="16 17 18">
        <text>UDP-N-acetyl-alpha-D-muramoyl-L-alanine + D-glutamate + ATP = UDP-N-acetyl-alpha-D-muramoyl-L-alanyl-D-glutamate + ADP + phosphate + H(+)</text>
        <dbReference type="Rhea" id="RHEA:16429"/>
        <dbReference type="ChEBI" id="CHEBI:15378"/>
        <dbReference type="ChEBI" id="CHEBI:29986"/>
        <dbReference type="ChEBI" id="CHEBI:30616"/>
        <dbReference type="ChEBI" id="CHEBI:43474"/>
        <dbReference type="ChEBI" id="CHEBI:83898"/>
        <dbReference type="ChEBI" id="CHEBI:83900"/>
        <dbReference type="ChEBI" id="CHEBI:456216"/>
        <dbReference type="EC" id="6.3.2.9"/>
    </reaction>
</comment>
<feature type="domain" description="Mur ligase C-terminal" evidence="19">
    <location>
        <begin position="313"/>
        <end position="426"/>
    </location>
</feature>
<evidence type="ECO:0000256" key="15">
    <source>
        <dbReference type="ARBA" id="ARBA00032324"/>
    </source>
</evidence>
<evidence type="ECO:0000256" key="16">
    <source>
        <dbReference type="ARBA" id="ARBA00047632"/>
    </source>
</evidence>
<evidence type="ECO:0000313" key="22">
    <source>
        <dbReference type="Proteomes" id="UP000076021"/>
    </source>
</evidence>
<evidence type="ECO:0000256" key="7">
    <source>
        <dbReference type="ARBA" id="ARBA00022490"/>
    </source>
</evidence>
<comment type="function">
    <text evidence="1 17 18">Cell wall formation. Catalyzes the addition of glutamate to the nucleotide precursor UDP-N-acetylmuramoyl-L-alanine (UMA).</text>
</comment>
<protein>
    <recommendedName>
        <fullName evidence="6 17">UDP-N-acetylmuramoylalanine--D-glutamate ligase</fullName>
        <ecNumber evidence="5 17">6.3.2.9</ecNumber>
    </recommendedName>
    <alternativeName>
        <fullName evidence="15 17">D-glutamic acid-adding enzyme</fullName>
    </alternativeName>
    <alternativeName>
        <fullName evidence="14 17">UDP-N-acetylmuramoyl-L-alanyl-D-glutamate synthetase</fullName>
    </alternativeName>
</protein>
<evidence type="ECO:0000256" key="2">
    <source>
        <dbReference type="ARBA" id="ARBA00004496"/>
    </source>
</evidence>
<dbReference type="GO" id="GO:0005524">
    <property type="term" value="F:ATP binding"/>
    <property type="evidence" value="ECO:0007669"/>
    <property type="project" value="UniProtKB-UniRule"/>
</dbReference>
<dbReference type="EMBL" id="CP014806">
    <property type="protein sequence ID" value="AMW98340.1"/>
    <property type="molecule type" value="Genomic_DNA"/>
</dbReference>
<evidence type="ECO:0000256" key="13">
    <source>
        <dbReference type="ARBA" id="ARBA00023316"/>
    </source>
</evidence>
<evidence type="ECO:0000256" key="6">
    <source>
        <dbReference type="ARBA" id="ARBA00015655"/>
    </source>
</evidence>
<reference evidence="21 22" key="1">
    <citation type="journal article" date="2016" name="Genome Announc.">
        <title>Whole-Genome Sequence of Rummeliibacillus stabekisii Strain PP9 Isolated from Antarctic Soil.</title>
        <authorList>
            <person name="da Mota F.F."/>
            <person name="Vollu R.E."/>
            <person name="Jurelevicius D."/>
            <person name="Seldin L."/>
        </authorList>
    </citation>
    <scope>NUCLEOTIDE SEQUENCE [LARGE SCALE GENOMIC DNA]</scope>
    <source>
        <strain evidence="21 22">PP9</strain>
    </source>
</reference>
<keyword evidence="12 17" id="KW-0573">Peptidoglycan synthesis</keyword>
<evidence type="ECO:0000256" key="5">
    <source>
        <dbReference type="ARBA" id="ARBA00012212"/>
    </source>
</evidence>
<dbReference type="SUPFAM" id="SSF53244">
    <property type="entry name" value="MurD-like peptide ligases, peptide-binding domain"/>
    <property type="match status" value="1"/>
</dbReference>
<dbReference type="Pfam" id="PF08245">
    <property type="entry name" value="Mur_ligase_M"/>
    <property type="match status" value="1"/>
</dbReference>
<evidence type="ECO:0000256" key="9">
    <source>
        <dbReference type="ARBA" id="ARBA00022741"/>
    </source>
</evidence>
<dbReference type="HAMAP" id="MF_00639">
    <property type="entry name" value="MurD"/>
    <property type="match status" value="1"/>
</dbReference>
<dbReference type="InterPro" id="IPR036565">
    <property type="entry name" value="Mur-like_cat_sf"/>
</dbReference>
<dbReference type="InterPro" id="IPR005762">
    <property type="entry name" value="MurD"/>
</dbReference>
<comment type="subcellular location">
    <subcellularLocation>
        <location evidence="2 17 18">Cytoplasm</location>
    </subcellularLocation>
</comment>
<evidence type="ECO:0000256" key="4">
    <source>
        <dbReference type="ARBA" id="ARBA00010416"/>
    </source>
</evidence>
<dbReference type="PANTHER" id="PTHR43692">
    <property type="entry name" value="UDP-N-ACETYLMURAMOYLALANINE--D-GLUTAMATE LIGASE"/>
    <property type="match status" value="1"/>
</dbReference>
<evidence type="ECO:0000259" key="19">
    <source>
        <dbReference type="Pfam" id="PF02875"/>
    </source>
</evidence>
<evidence type="ECO:0000256" key="10">
    <source>
        <dbReference type="ARBA" id="ARBA00022840"/>
    </source>
</evidence>
<dbReference type="UniPathway" id="UPA00219"/>
<dbReference type="Gene3D" id="3.90.190.20">
    <property type="entry name" value="Mur ligase, C-terminal domain"/>
    <property type="match status" value="1"/>
</dbReference>
<dbReference type="SUPFAM" id="SSF53623">
    <property type="entry name" value="MurD-like peptide ligases, catalytic domain"/>
    <property type="match status" value="1"/>
</dbReference>
<keyword evidence="10 17" id="KW-0067">ATP-binding</keyword>
<evidence type="ECO:0000256" key="8">
    <source>
        <dbReference type="ARBA" id="ARBA00022598"/>
    </source>
</evidence>
<sequence length="454" mass="49704">MKQLSMMEHKKVLVLGLAKSGVAAAELLHKLGAFVTVNDAKPFEENVEAQKLLQQGITVICGHHPGNLLDEGFELVIKNPGIPYNNIIVEDAIKRGIPVWTEVELAYLISEAPFIGITGSNGKTTTTTLLYEILQQGGLKPLIAGNIGTVACTVAESAEADQVIVTELSSFQLMGIETFKPKIAIWTNLYEAHIDYHGTMKEYGEAKFNITRNQDSSDYLIYNADQEVVASYAENSNAKLIPFTTKAVSKEGISADEDMIYWKGAPILKRDTIALPGAHNLENVLAAVAAAILMDCPKEKMASVLSSFAGVRHRTQFVREWRKRKVYNDSKATNTLATRSALAAFNQPIVLLAGGLDRGHSFEELRPVMANVHATVVFGQTAERFADFAKSCGVESIVYATDIQEAVPKAAQLSNEGDVILLSPACASWDQYPNFETRGDLFIQSVMELDEYKD</sequence>
<keyword evidence="17 18" id="KW-0131">Cell cycle</keyword>
<evidence type="ECO:0000259" key="20">
    <source>
        <dbReference type="Pfam" id="PF08245"/>
    </source>
</evidence>
<evidence type="ECO:0000256" key="11">
    <source>
        <dbReference type="ARBA" id="ARBA00022960"/>
    </source>
</evidence>
<feature type="domain" description="Mur ligase central" evidence="20">
    <location>
        <begin position="117"/>
        <end position="291"/>
    </location>
</feature>
<dbReference type="AlphaFoldDB" id="A0A143HAB8"/>
<evidence type="ECO:0000313" key="21">
    <source>
        <dbReference type="EMBL" id="AMW98340.1"/>
    </source>
</evidence>
<dbReference type="Pfam" id="PF02875">
    <property type="entry name" value="Mur_ligase_C"/>
    <property type="match status" value="1"/>
</dbReference>
<keyword evidence="17 18" id="KW-0132">Cell division</keyword>
<evidence type="ECO:0000256" key="18">
    <source>
        <dbReference type="RuleBase" id="RU003664"/>
    </source>
</evidence>
<keyword evidence="7 17" id="KW-0963">Cytoplasm</keyword>
<accession>A0A143HAB8</accession>
<keyword evidence="22" id="KW-1185">Reference proteome</keyword>
<dbReference type="GO" id="GO:0009252">
    <property type="term" value="P:peptidoglycan biosynthetic process"/>
    <property type="evidence" value="ECO:0007669"/>
    <property type="project" value="UniProtKB-UniRule"/>
</dbReference>
<dbReference type="GO" id="GO:0008360">
    <property type="term" value="P:regulation of cell shape"/>
    <property type="evidence" value="ECO:0007669"/>
    <property type="project" value="UniProtKB-KW"/>
</dbReference>
<evidence type="ECO:0000256" key="14">
    <source>
        <dbReference type="ARBA" id="ARBA00030398"/>
    </source>
</evidence>
<dbReference type="InterPro" id="IPR013221">
    <property type="entry name" value="Mur_ligase_cen"/>
</dbReference>
<dbReference type="Proteomes" id="UP000076021">
    <property type="component" value="Chromosome"/>
</dbReference>
<dbReference type="SUPFAM" id="SSF51984">
    <property type="entry name" value="MurCD N-terminal domain"/>
    <property type="match status" value="1"/>
</dbReference>
<evidence type="ECO:0000256" key="12">
    <source>
        <dbReference type="ARBA" id="ARBA00022984"/>
    </source>
</evidence>
<dbReference type="EC" id="6.3.2.9" evidence="5 17"/>
<reference evidence="22" key="2">
    <citation type="submission" date="2016-03" db="EMBL/GenBank/DDBJ databases">
        <authorList>
            <person name="Ploux O."/>
        </authorList>
    </citation>
    <scope>NUCLEOTIDE SEQUENCE [LARGE SCALE GENOMIC DNA]</scope>
    <source>
        <strain evidence="22">PP9</strain>
    </source>
</reference>
<dbReference type="InterPro" id="IPR036615">
    <property type="entry name" value="Mur_ligase_C_dom_sf"/>
</dbReference>
<dbReference type="GO" id="GO:0008764">
    <property type="term" value="F:UDP-N-acetylmuramoylalanine-D-glutamate ligase activity"/>
    <property type="evidence" value="ECO:0007669"/>
    <property type="project" value="UniProtKB-UniRule"/>
</dbReference>
<dbReference type="GO" id="GO:0071555">
    <property type="term" value="P:cell wall organization"/>
    <property type="evidence" value="ECO:0007669"/>
    <property type="project" value="UniProtKB-KW"/>
</dbReference>
<gene>
    <name evidence="17 21" type="primary">murD</name>
    <name evidence="21" type="ORF">ATY39_02200</name>
</gene>
<organism evidence="21 22">
    <name type="scientific">Rummeliibacillus stabekisii</name>
    <dbReference type="NCBI Taxonomy" id="241244"/>
    <lineage>
        <taxon>Bacteria</taxon>
        <taxon>Bacillati</taxon>
        <taxon>Bacillota</taxon>
        <taxon>Bacilli</taxon>
        <taxon>Bacillales</taxon>
        <taxon>Caryophanaceae</taxon>
        <taxon>Rummeliibacillus</taxon>
    </lineage>
</organism>
<name>A0A143HAB8_9BACL</name>
<keyword evidence="13 17" id="KW-0961">Cell wall biogenesis/degradation</keyword>
<dbReference type="OrthoDB" id="9809796at2"/>
<proteinExistence type="inferred from homology"/>
<evidence type="ECO:0000256" key="1">
    <source>
        <dbReference type="ARBA" id="ARBA00002734"/>
    </source>
</evidence>